<dbReference type="InterPro" id="IPR023393">
    <property type="entry name" value="START-like_dom_sf"/>
</dbReference>
<organism evidence="1 2">
    <name type="scientific">Gordonia rubripertincta NBRC 101908</name>
    <dbReference type="NCBI Taxonomy" id="1077975"/>
    <lineage>
        <taxon>Bacteria</taxon>
        <taxon>Bacillati</taxon>
        <taxon>Actinomycetota</taxon>
        <taxon>Actinomycetes</taxon>
        <taxon>Mycobacteriales</taxon>
        <taxon>Gordoniaceae</taxon>
        <taxon>Gordonia</taxon>
    </lineage>
</organism>
<keyword evidence="2" id="KW-1185">Reference proteome</keyword>
<evidence type="ECO:0000313" key="1">
    <source>
        <dbReference type="EMBL" id="GAB86312.1"/>
    </source>
</evidence>
<dbReference type="SUPFAM" id="SSF55961">
    <property type="entry name" value="Bet v1-like"/>
    <property type="match status" value="1"/>
</dbReference>
<dbReference type="EMBL" id="BAHB01000071">
    <property type="protein sequence ID" value="GAB86312.1"/>
    <property type="molecule type" value="Genomic_DNA"/>
</dbReference>
<dbReference type="InterPro" id="IPR019587">
    <property type="entry name" value="Polyketide_cyclase/dehydratase"/>
</dbReference>
<dbReference type="Proteomes" id="UP000010744">
    <property type="component" value="Unassembled WGS sequence"/>
</dbReference>
<accession>A0ABQ0HVM3</accession>
<dbReference type="Gene3D" id="3.30.530.20">
    <property type="match status" value="1"/>
</dbReference>
<proteinExistence type="predicted"/>
<dbReference type="Pfam" id="PF10604">
    <property type="entry name" value="Polyketide_cyc2"/>
    <property type="match status" value="1"/>
</dbReference>
<gene>
    <name evidence="1" type="ORF">GORBP_071_00510</name>
</gene>
<evidence type="ECO:0008006" key="3">
    <source>
        <dbReference type="Google" id="ProtNLM"/>
    </source>
</evidence>
<evidence type="ECO:0000313" key="2">
    <source>
        <dbReference type="Proteomes" id="UP000010744"/>
    </source>
</evidence>
<name>A0ABQ0HVM3_GORRU</name>
<comment type="caution">
    <text evidence="1">The sequence shown here is derived from an EMBL/GenBank/DDBJ whole genome shotgun (WGS) entry which is preliminary data.</text>
</comment>
<sequence length="144" mass="15705">MTPASLGSALRIRPSFRHGMPTTELRMNLPPEAVWATITDVSTWPRWGPTIIGARVDEDVELASGVRGTITTIAGLPLAFEITEFVDRRLWAWKVAGVHATRHEVIPVAGGCVLSFGAPVWAVAYLPVLAIALPRIERIACRLE</sequence>
<reference evidence="1 2" key="1">
    <citation type="submission" date="2012-08" db="EMBL/GenBank/DDBJ databases">
        <title>Whole genome shotgun sequence of Gordonia rubripertincta NBRC 101908.</title>
        <authorList>
            <person name="Takarada H."/>
            <person name="Hosoyama A."/>
            <person name="Tsuchikane K."/>
            <person name="Katsumata H."/>
            <person name="Baba S."/>
            <person name="Ohji S."/>
            <person name="Yamazaki S."/>
            <person name="Fujita N."/>
        </authorList>
    </citation>
    <scope>NUCLEOTIDE SEQUENCE [LARGE SCALE GENOMIC DNA]</scope>
    <source>
        <strain evidence="1 2">NBRC 101908</strain>
    </source>
</reference>
<protein>
    <recommendedName>
        <fullName evidence="3">Polyketide cyclase/dehydrase</fullName>
    </recommendedName>
</protein>